<gene>
    <name evidence="2" type="ORF">CDO81_05920</name>
</gene>
<dbReference type="EMBL" id="NISI01000001">
    <property type="protein sequence ID" value="OWR05970.1"/>
    <property type="molecule type" value="Genomic_DNA"/>
</dbReference>
<accession>A0A254NDY9</accession>
<feature type="signal peptide" evidence="1">
    <location>
        <begin position="1"/>
        <end position="19"/>
    </location>
</feature>
<name>A0A254NDY9_9BURK</name>
<protein>
    <submittedName>
        <fullName evidence="2">Uncharacterized protein</fullName>
    </submittedName>
</protein>
<dbReference type="Proteomes" id="UP000197446">
    <property type="component" value="Unassembled WGS sequence"/>
</dbReference>
<evidence type="ECO:0000256" key="1">
    <source>
        <dbReference type="SAM" id="SignalP"/>
    </source>
</evidence>
<keyword evidence="3" id="KW-1185">Reference proteome</keyword>
<dbReference type="AlphaFoldDB" id="A0A254NDY9"/>
<dbReference type="OrthoDB" id="7019622at2"/>
<organism evidence="2 3">
    <name type="scientific">Roseateles puraquae</name>
    <dbReference type="NCBI Taxonomy" id="431059"/>
    <lineage>
        <taxon>Bacteria</taxon>
        <taxon>Pseudomonadati</taxon>
        <taxon>Pseudomonadota</taxon>
        <taxon>Betaproteobacteria</taxon>
        <taxon>Burkholderiales</taxon>
        <taxon>Sphaerotilaceae</taxon>
        <taxon>Roseateles</taxon>
    </lineage>
</organism>
<reference evidence="2 3" key="1">
    <citation type="journal article" date="2007" name="Int. J. Syst. Evol. Microbiol.">
        <title>Description of Pelomonas aquatica sp. nov. and Pelomonas puraquae sp. nov., isolated from industrial and haemodialysis water.</title>
        <authorList>
            <person name="Gomila M."/>
            <person name="Bowien B."/>
            <person name="Falsen E."/>
            <person name="Moore E.R."/>
            <person name="Lalucat J."/>
        </authorList>
    </citation>
    <scope>NUCLEOTIDE SEQUENCE [LARGE SCALE GENOMIC DNA]</scope>
    <source>
        <strain evidence="2 3">CCUG 52769</strain>
    </source>
</reference>
<evidence type="ECO:0000313" key="2">
    <source>
        <dbReference type="EMBL" id="OWR05970.1"/>
    </source>
</evidence>
<proteinExistence type="predicted"/>
<feature type="chain" id="PRO_5012897203" evidence="1">
    <location>
        <begin position="20"/>
        <end position="125"/>
    </location>
</feature>
<sequence>MYRCALTLALAATCVVAQAQTHRTFPANALRGELVITQFPDALLNGKPARLAPGARVKGDTNLWIAPAGLAGQKLVVHYTVETSGLLQDVWVLNPVELANKPWPTTPAEAASWTFIPGNQTWVKP</sequence>
<dbReference type="RefSeq" id="WP_088482172.1">
    <property type="nucleotide sequence ID" value="NZ_JBCNLH010000002.1"/>
</dbReference>
<evidence type="ECO:0000313" key="3">
    <source>
        <dbReference type="Proteomes" id="UP000197446"/>
    </source>
</evidence>
<keyword evidence="1" id="KW-0732">Signal</keyword>
<comment type="caution">
    <text evidence="2">The sequence shown here is derived from an EMBL/GenBank/DDBJ whole genome shotgun (WGS) entry which is preliminary data.</text>
</comment>